<dbReference type="InterPro" id="IPR010982">
    <property type="entry name" value="Lambda_DNA-bd_dom_sf"/>
</dbReference>
<dbReference type="Pfam" id="PF17765">
    <property type="entry name" value="MLTR_LBD"/>
    <property type="match status" value="1"/>
</dbReference>
<dbReference type="OrthoDB" id="5346389at2"/>
<gene>
    <name evidence="2" type="ORF">PDUR_27165</name>
</gene>
<dbReference type="Pfam" id="PF13560">
    <property type="entry name" value="HTH_31"/>
    <property type="match status" value="1"/>
</dbReference>
<dbReference type="RefSeq" id="WP_042208814.1">
    <property type="nucleotide sequence ID" value="NZ_CP009288.1"/>
</dbReference>
<dbReference type="EMBL" id="CP009288">
    <property type="protein sequence ID" value="AIQ15134.1"/>
    <property type="molecule type" value="Genomic_DNA"/>
</dbReference>
<evidence type="ECO:0000313" key="3">
    <source>
        <dbReference type="Proteomes" id="UP000029409"/>
    </source>
</evidence>
<dbReference type="Gene3D" id="3.30.450.180">
    <property type="match status" value="1"/>
</dbReference>
<dbReference type="eggNOG" id="COG1396">
    <property type="taxonomic scope" value="Bacteria"/>
</dbReference>
<protein>
    <recommendedName>
        <fullName evidence="1">HTH cro/C1-type domain-containing protein</fullName>
    </recommendedName>
</protein>
<dbReference type="GO" id="GO:0003677">
    <property type="term" value="F:DNA binding"/>
    <property type="evidence" value="ECO:0007669"/>
    <property type="project" value="InterPro"/>
</dbReference>
<reference evidence="2 3" key="1">
    <citation type="submission" date="2014-08" db="EMBL/GenBank/DDBJ databases">
        <title>Comparative genomics of the Paenibacillus odorifer group.</title>
        <authorList>
            <person name="den Bakker H.C."/>
            <person name="Tsai Y.-C."/>
            <person name="Martin N."/>
            <person name="Korlach J."/>
            <person name="Wiedmann M."/>
        </authorList>
    </citation>
    <scope>NUCLEOTIDE SEQUENCE [LARGE SCALE GENOMIC DNA]</scope>
    <source>
        <strain evidence="2 3">DSM 1735</strain>
    </source>
</reference>
<evidence type="ECO:0000313" key="2">
    <source>
        <dbReference type="EMBL" id="AIQ15134.1"/>
    </source>
</evidence>
<proteinExistence type="predicted"/>
<dbReference type="InterPro" id="IPR001387">
    <property type="entry name" value="Cro/C1-type_HTH"/>
</dbReference>
<dbReference type="CDD" id="cd00093">
    <property type="entry name" value="HTH_XRE"/>
    <property type="match status" value="1"/>
</dbReference>
<dbReference type="AlphaFoldDB" id="A0A089J1R3"/>
<dbReference type="SMART" id="SM00530">
    <property type="entry name" value="HTH_XRE"/>
    <property type="match status" value="1"/>
</dbReference>
<dbReference type="Gene3D" id="1.10.260.40">
    <property type="entry name" value="lambda repressor-like DNA-binding domains"/>
    <property type="match status" value="1"/>
</dbReference>
<name>A0A089J1R3_PAEDU</name>
<dbReference type="SUPFAM" id="SSF47413">
    <property type="entry name" value="lambda repressor-like DNA-binding domains"/>
    <property type="match status" value="1"/>
</dbReference>
<dbReference type="Proteomes" id="UP000029409">
    <property type="component" value="Chromosome"/>
</dbReference>
<sequence>MKDSIRRKELADFLQTRRKRLSPQEAGLRSDSTRRRTPGLRREEVAALSGISLTWYTSLEQGREIRVSEQVLESLSRTLKLDKDERSYLFALAGQWLPGDPESHAGSSEMISPALRLILDELHRFPAYIVGRRWNIVAWNRIAAEVFGYRDDMNDRERNVVWRMFMMEEYRQLFVDWESIAKGQLAQFRSFYGKFPDDPWYNDLVEQLLKSSKEFEMWWPQHEVIRSPEGRKELYHPRLGVLSMDYSSFSLAEDHSMIMTVFTPQANTGTMEKLDRFSQVRV</sequence>
<accession>A0A089J1R3</accession>
<keyword evidence="3" id="KW-1185">Reference proteome</keyword>
<evidence type="ECO:0000259" key="1">
    <source>
        <dbReference type="SMART" id="SM00530"/>
    </source>
</evidence>
<dbReference type="KEGG" id="pdu:PDUR_27165"/>
<dbReference type="InterPro" id="IPR041413">
    <property type="entry name" value="MLTR_LBD"/>
</dbReference>
<organism evidence="2 3">
    <name type="scientific">Paenibacillus durus</name>
    <name type="common">Paenibacillus azotofixans</name>
    <dbReference type="NCBI Taxonomy" id="44251"/>
    <lineage>
        <taxon>Bacteria</taxon>
        <taxon>Bacillati</taxon>
        <taxon>Bacillota</taxon>
        <taxon>Bacilli</taxon>
        <taxon>Bacillales</taxon>
        <taxon>Paenibacillaceae</taxon>
        <taxon>Paenibacillus</taxon>
    </lineage>
</organism>
<dbReference type="PANTHER" id="PTHR35010">
    <property type="entry name" value="BLL4672 PROTEIN-RELATED"/>
    <property type="match status" value="1"/>
</dbReference>
<feature type="domain" description="HTH cro/C1-type" evidence="1">
    <location>
        <begin position="13"/>
        <end position="86"/>
    </location>
</feature>
<dbReference type="STRING" id="44251.PDUR_27165"/>